<organism evidence="3 4">
    <name type="scientific">Ktedonobacter robiniae</name>
    <dbReference type="NCBI Taxonomy" id="2778365"/>
    <lineage>
        <taxon>Bacteria</taxon>
        <taxon>Bacillati</taxon>
        <taxon>Chloroflexota</taxon>
        <taxon>Ktedonobacteria</taxon>
        <taxon>Ktedonobacterales</taxon>
        <taxon>Ktedonobacteraceae</taxon>
        <taxon>Ktedonobacter</taxon>
    </lineage>
</organism>
<name>A0ABQ3V198_9CHLR</name>
<proteinExistence type="predicted"/>
<evidence type="ECO:0000256" key="1">
    <source>
        <dbReference type="ARBA" id="ARBA00023125"/>
    </source>
</evidence>
<evidence type="ECO:0000313" key="4">
    <source>
        <dbReference type="Proteomes" id="UP000654345"/>
    </source>
</evidence>
<comment type="caution">
    <text evidence="3">The sequence shown here is derived from an EMBL/GenBank/DDBJ whole genome shotgun (WGS) entry which is preliminary data.</text>
</comment>
<evidence type="ECO:0000313" key="3">
    <source>
        <dbReference type="EMBL" id="GHO58415.1"/>
    </source>
</evidence>
<sequence length="120" mass="13413">MLTYKCQLYGKALAFLDERNTSKQYSDCGNLQAMPLRKRTYRCAECGLVMDRDENSAHNILMRFLAQRGPYTQGEPECDVLHVTQSGGEVPMTSPAGGLPPAWDLPCEVQVQQLNLFEGV</sequence>
<keyword evidence="4" id="KW-1185">Reference proteome</keyword>
<accession>A0ABQ3V198</accession>
<keyword evidence="1" id="KW-0238">DNA-binding</keyword>
<dbReference type="Proteomes" id="UP000654345">
    <property type="component" value="Unassembled WGS sequence"/>
</dbReference>
<evidence type="ECO:0000259" key="2">
    <source>
        <dbReference type="Pfam" id="PF07282"/>
    </source>
</evidence>
<dbReference type="InterPro" id="IPR010095">
    <property type="entry name" value="Cas12f1-like_TNB"/>
</dbReference>
<dbReference type="Pfam" id="PF07282">
    <property type="entry name" value="Cas12f1-like_TNB"/>
    <property type="match status" value="1"/>
</dbReference>
<reference evidence="3 4" key="1">
    <citation type="journal article" date="2021" name="Int. J. Syst. Evol. Microbiol.">
        <title>Reticulibacter mediterranei gen. nov., sp. nov., within the new family Reticulibacteraceae fam. nov., and Ktedonospora formicarum gen. nov., sp. nov., Ktedonobacter robiniae sp. nov., Dictyobacter formicarum sp. nov. and Dictyobacter arantiisoli sp. nov., belonging to the class Ktedonobacteria.</title>
        <authorList>
            <person name="Yabe S."/>
            <person name="Zheng Y."/>
            <person name="Wang C.M."/>
            <person name="Sakai Y."/>
            <person name="Abe K."/>
            <person name="Yokota A."/>
            <person name="Donadio S."/>
            <person name="Cavaletti L."/>
            <person name="Monciardini P."/>
        </authorList>
    </citation>
    <scope>NUCLEOTIDE SEQUENCE [LARGE SCALE GENOMIC DNA]</scope>
    <source>
        <strain evidence="3 4">SOSP1-30</strain>
    </source>
</reference>
<gene>
    <name evidence="3" type="ORF">KSB_68900</name>
</gene>
<dbReference type="EMBL" id="BNJG01000003">
    <property type="protein sequence ID" value="GHO58415.1"/>
    <property type="molecule type" value="Genomic_DNA"/>
</dbReference>
<protein>
    <recommendedName>
        <fullName evidence="2">Cas12f1-like TNB domain-containing protein</fullName>
    </recommendedName>
</protein>
<feature type="domain" description="Cas12f1-like TNB" evidence="2">
    <location>
        <begin position="1"/>
        <end position="60"/>
    </location>
</feature>